<dbReference type="EMBL" id="AAUW01000027">
    <property type="protein sequence ID" value="EAV40748.1"/>
    <property type="molecule type" value="Genomic_DNA"/>
</dbReference>
<dbReference type="eggNOG" id="ENOG502ZK59">
    <property type="taxonomic scope" value="Bacteria"/>
</dbReference>
<dbReference type="GeneID" id="68849694"/>
<accession>A0P2U5</accession>
<dbReference type="OrthoDB" id="7854935at2"/>
<protein>
    <submittedName>
        <fullName evidence="1">Uncharacterized protein</fullName>
    </submittedName>
</protein>
<evidence type="ECO:0000313" key="1">
    <source>
        <dbReference type="EMBL" id="EAV40748.1"/>
    </source>
</evidence>
<dbReference type="AlphaFoldDB" id="A0P2U5"/>
<dbReference type="Pfam" id="PF09474">
    <property type="entry name" value="Type_III_YscX"/>
    <property type="match status" value="1"/>
</dbReference>
<gene>
    <name evidence="1" type="ORF">SIAM614_00862</name>
</gene>
<name>A0P2U5_ROSAI</name>
<comment type="caution">
    <text evidence="1">The sequence shown here is derived from an EMBL/GenBank/DDBJ whole genome shotgun (WGS) entry which is preliminary data.</text>
</comment>
<dbReference type="RefSeq" id="WP_006939748.1">
    <property type="nucleotide sequence ID" value="NZ_AAUW01000027.1"/>
</dbReference>
<reference evidence="1 2" key="1">
    <citation type="submission" date="2006-05" db="EMBL/GenBank/DDBJ databases">
        <authorList>
            <person name="King G."/>
            <person name="Ferriera S."/>
            <person name="Johnson J."/>
            <person name="Kravitz S."/>
            <person name="Beeson K."/>
            <person name="Sutton G."/>
            <person name="Rogers Y.-H."/>
            <person name="Friedman R."/>
            <person name="Frazier M."/>
            <person name="Venter J.C."/>
        </authorList>
    </citation>
    <scope>NUCLEOTIDE SEQUENCE [LARGE SCALE GENOMIC DNA]</scope>
    <source>
        <strain evidence="2">ATCC 25650 / DSM 13394 / JCM 20685 / NBRC 16684 / NCIMB 2208 / IAM 12614 / B1</strain>
    </source>
</reference>
<organism evidence="1 2">
    <name type="scientific">Roseibium aggregatum (strain ATCC 25650 / DSM 13394 / JCM 20685 / NBRC 16684 / NCIMB 2208 / IAM 12614 / B1)</name>
    <name type="common">Stappia aggregata</name>
    <dbReference type="NCBI Taxonomy" id="384765"/>
    <lineage>
        <taxon>Bacteria</taxon>
        <taxon>Pseudomonadati</taxon>
        <taxon>Pseudomonadota</taxon>
        <taxon>Alphaproteobacteria</taxon>
        <taxon>Hyphomicrobiales</taxon>
        <taxon>Stappiaceae</taxon>
        <taxon>Roseibium</taxon>
    </lineage>
</organism>
<evidence type="ECO:0000313" key="2">
    <source>
        <dbReference type="Proteomes" id="UP000004848"/>
    </source>
</evidence>
<sequence>MRTQRFDFGLETITRRSVDDEDHLPAEGKSAPVYLPDGLKLDEILAPPSLDERLTRLLQPEFLDPELLEPRVLSQTRQEASWIMGVCAERSSGDSKAVLDAAAKLCHGEVLLDDEVRLALAALLKG</sequence>
<dbReference type="InterPro" id="IPR012672">
    <property type="entry name" value="T3SS_YscX"/>
</dbReference>
<dbReference type="Proteomes" id="UP000004848">
    <property type="component" value="Unassembled WGS sequence"/>
</dbReference>
<proteinExistence type="predicted"/>